<keyword evidence="7" id="KW-0449">Lipoprotein</keyword>
<dbReference type="AlphaFoldDB" id="A0ABD2N629"/>
<sequence length="145" mass="15650">MILENHSVAVFLGIISLINSAYGLKCYKCNAANDEVCARGSSSLPTTECASFQNRCGVFEYDILAGSSKVIGTGYQRDCASTDGYCELVSKGANLLLRGATNGEAGIQQRRCDLCEDDFCNASNKIKGSLFLLFVLISCNIARFF</sequence>
<keyword evidence="2" id="KW-0336">GPI-anchor</keyword>
<proteinExistence type="predicted"/>
<protein>
    <recommendedName>
        <fullName evidence="11">Protein sleepless</fullName>
    </recommendedName>
</protein>
<evidence type="ECO:0000313" key="9">
    <source>
        <dbReference type="EMBL" id="KAL3274142.1"/>
    </source>
</evidence>
<dbReference type="GO" id="GO:0098552">
    <property type="term" value="C:side of membrane"/>
    <property type="evidence" value="ECO:0007669"/>
    <property type="project" value="UniProtKB-KW"/>
</dbReference>
<evidence type="ECO:0000256" key="5">
    <source>
        <dbReference type="ARBA" id="ARBA00022989"/>
    </source>
</evidence>
<keyword evidence="10" id="KW-1185">Reference proteome</keyword>
<evidence type="ECO:0000256" key="1">
    <source>
        <dbReference type="ARBA" id="ARBA00004589"/>
    </source>
</evidence>
<reference evidence="9 10" key="1">
    <citation type="journal article" date="2021" name="BMC Biol.">
        <title>Horizontally acquired antibacterial genes associated with adaptive radiation of ladybird beetles.</title>
        <authorList>
            <person name="Li H.S."/>
            <person name="Tang X.F."/>
            <person name="Huang Y.H."/>
            <person name="Xu Z.Y."/>
            <person name="Chen M.L."/>
            <person name="Du X.Y."/>
            <person name="Qiu B.Y."/>
            <person name="Chen P.T."/>
            <person name="Zhang W."/>
            <person name="Slipinski A."/>
            <person name="Escalona H.E."/>
            <person name="Waterhouse R.M."/>
            <person name="Zwick A."/>
            <person name="Pang H."/>
        </authorList>
    </citation>
    <scope>NUCLEOTIDE SEQUENCE [LARGE SCALE GENOMIC DNA]</scope>
    <source>
        <strain evidence="9">SYSU2018</strain>
    </source>
</reference>
<feature type="signal peptide" evidence="8">
    <location>
        <begin position="1"/>
        <end position="23"/>
    </location>
</feature>
<organism evidence="9 10">
    <name type="scientific">Cryptolaemus montrouzieri</name>
    <dbReference type="NCBI Taxonomy" id="559131"/>
    <lineage>
        <taxon>Eukaryota</taxon>
        <taxon>Metazoa</taxon>
        <taxon>Ecdysozoa</taxon>
        <taxon>Arthropoda</taxon>
        <taxon>Hexapoda</taxon>
        <taxon>Insecta</taxon>
        <taxon>Pterygota</taxon>
        <taxon>Neoptera</taxon>
        <taxon>Endopterygota</taxon>
        <taxon>Coleoptera</taxon>
        <taxon>Polyphaga</taxon>
        <taxon>Cucujiformia</taxon>
        <taxon>Coccinelloidea</taxon>
        <taxon>Coccinellidae</taxon>
        <taxon>Scymninae</taxon>
        <taxon>Scymnini</taxon>
        <taxon>Cryptolaemus</taxon>
    </lineage>
</organism>
<comment type="caution">
    <text evidence="9">The sequence shown here is derived from an EMBL/GenBank/DDBJ whole genome shotgun (WGS) entry which is preliminary data.</text>
</comment>
<keyword evidence="5" id="KW-1133">Transmembrane helix</keyword>
<evidence type="ECO:0000256" key="2">
    <source>
        <dbReference type="ARBA" id="ARBA00022622"/>
    </source>
</evidence>
<dbReference type="Proteomes" id="UP001516400">
    <property type="component" value="Unassembled WGS sequence"/>
</dbReference>
<evidence type="ECO:0000256" key="8">
    <source>
        <dbReference type="SAM" id="SignalP"/>
    </source>
</evidence>
<name>A0ABD2N629_9CUCU</name>
<evidence type="ECO:0000256" key="6">
    <source>
        <dbReference type="ARBA" id="ARBA00023136"/>
    </source>
</evidence>
<feature type="chain" id="PRO_5044825736" description="Protein sleepless" evidence="8">
    <location>
        <begin position="24"/>
        <end position="145"/>
    </location>
</feature>
<keyword evidence="3" id="KW-0812">Transmembrane</keyword>
<accession>A0ABD2N629</accession>
<dbReference type="CDD" id="cd00117">
    <property type="entry name" value="TFP"/>
    <property type="match status" value="1"/>
</dbReference>
<evidence type="ECO:0000313" key="10">
    <source>
        <dbReference type="Proteomes" id="UP001516400"/>
    </source>
</evidence>
<dbReference type="PANTHER" id="PTHR33562">
    <property type="entry name" value="ATILLA, ISOFORM B-RELATED-RELATED"/>
    <property type="match status" value="1"/>
</dbReference>
<keyword evidence="4 8" id="KW-0732">Signal</keyword>
<dbReference type="EMBL" id="JABFTP020000062">
    <property type="protein sequence ID" value="KAL3274142.1"/>
    <property type="molecule type" value="Genomic_DNA"/>
</dbReference>
<dbReference type="InterPro" id="IPR050975">
    <property type="entry name" value="Sleep_regulator"/>
</dbReference>
<evidence type="ECO:0000256" key="7">
    <source>
        <dbReference type="ARBA" id="ARBA00023288"/>
    </source>
</evidence>
<evidence type="ECO:0000256" key="3">
    <source>
        <dbReference type="ARBA" id="ARBA00022692"/>
    </source>
</evidence>
<keyword evidence="6" id="KW-0472">Membrane</keyword>
<evidence type="ECO:0008006" key="11">
    <source>
        <dbReference type="Google" id="ProtNLM"/>
    </source>
</evidence>
<gene>
    <name evidence="9" type="ORF">HHI36_015556</name>
</gene>
<evidence type="ECO:0000256" key="4">
    <source>
        <dbReference type="ARBA" id="ARBA00022729"/>
    </source>
</evidence>
<keyword evidence="2" id="KW-0325">Glycoprotein</keyword>
<comment type="subcellular location">
    <subcellularLocation>
        <location evidence="1">Membrane</location>
        <topology evidence="1">Lipid-anchor</topology>
        <topology evidence="1">GPI-anchor</topology>
    </subcellularLocation>
</comment>